<dbReference type="InterPro" id="IPR012737">
    <property type="entry name" value="DhaK_L_YcgS"/>
</dbReference>
<dbReference type="InterPro" id="IPR004007">
    <property type="entry name" value="DhaL_dom"/>
</dbReference>
<dbReference type="AlphaFoldDB" id="A0A0K8PBJ5"/>
<dbReference type="InterPro" id="IPR050861">
    <property type="entry name" value="Dihydroxyacetone_Kinase"/>
</dbReference>
<evidence type="ECO:0000313" key="5">
    <source>
        <dbReference type="Proteomes" id="UP000053370"/>
    </source>
</evidence>
<dbReference type="NCBIfam" id="TIGR02365">
    <property type="entry name" value="dha_L_ycgS"/>
    <property type="match status" value="1"/>
</dbReference>
<evidence type="ECO:0000256" key="1">
    <source>
        <dbReference type="ARBA" id="ARBA00022679"/>
    </source>
</evidence>
<organism evidence="4">
    <name type="scientific">Flexilinea flocculi</name>
    <dbReference type="NCBI Taxonomy" id="1678840"/>
    <lineage>
        <taxon>Bacteria</taxon>
        <taxon>Bacillati</taxon>
        <taxon>Chloroflexota</taxon>
        <taxon>Anaerolineae</taxon>
        <taxon>Anaerolineales</taxon>
        <taxon>Anaerolineaceae</taxon>
        <taxon>Flexilinea</taxon>
    </lineage>
</organism>
<dbReference type="GO" id="GO:0004371">
    <property type="term" value="F:glycerone kinase activity"/>
    <property type="evidence" value="ECO:0007669"/>
    <property type="project" value="InterPro"/>
</dbReference>
<dbReference type="EMBL" id="DF968180">
    <property type="protein sequence ID" value="GAP39889.1"/>
    <property type="molecule type" value="Genomic_DNA"/>
</dbReference>
<protein>
    <submittedName>
        <fullName evidence="4">Dihydroxyacetone kinase, phosphoprotein-dependent, L subunit</fullName>
    </submittedName>
</protein>
<gene>
    <name evidence="4" type="ORF">ATC1_12426</name>
</gene>
<dbReference type="Pfam" id="PF02734">
    <property type="entry name" value="Dak2"/>
    <property type="match status" value="1"/>
</dbReference>
<evidence type="ECO:0000313" key="4">
    <source>
        <dbReference type="EMBL" id="GAP39889.1"/>
    </source>
</evidence>
<proteinExistence type="predicted"/>
<dbReference type="STRING" id="1678840.ATC1_12426"/>
<dbReference type="Gene3D" id="1.25.40.340">
    <property type="match status" value="1"/>
</dbReference>
<keyword evidence="1" id="KW-0808">Transferase</keyword>
<evidence type="ECO:0000256" key="2">
    <source>
        <dbReference type="ARBA" id="ARBA00022777"/>
    </source>
</evidence>
<accession>A0A0K8PBJ5</accession>
<dbReference type="RefSeq" id="WP_062278697.1">
    <property type="nucleotide sequence ID" value="NZ_DF968180.1"/>
</dbReference>
<feature type="domain" description="DhaL" evidence="3">
    <location>
        <begin position="7"/>
        <end position="206"/>
    </location>
</feature>
<evidence type="ECO:0000259" key="3">
    <source>
        <dbReference type="PROSITE" id="PS51480"/>
    </source>
</evidence>
<dbReference type="InterPro" id="IPR036117">
    <property type="entry name" value="DhaL_dom_sf"/>
</dbReference>
<name>A0A0K8PBJ5_9CHLR</name>
<dbReference type="FunFam" id="1.25.40.340:FF:000002">
    <property type="entry name" value="Dihydroxyacetone kinase, L subunit"/>
    <property type="match status" value="1"/>
</dbReference>
<dbReference type="PATRIC" id="fig|1678840.3.peg.1008"/>
<dbReference type="PROSITE" id="PS51480">
    <property type="entry name" value="DHAL"/>
    <property type="match status" value="1"/>
</dbReference>
<dbReference type="GO" id="GO:0005829">
    <property type="term" value="C:cytosol"/>
    <property type="evidence" value="ECO:0007669"/>
    <property type="project" value="TreeGrafter"/>
</dbReference>
<dbReference type="Proteomes" id="UP000053370">
    <property type="component" value="Unassembled WGS sequence"/>
</dbReference>
<reference evidence="4" key="1">
    <citation type="journal article" date="2015" name="Genome Announc.">
        <title>Draft Genome Sequence of Anaerolineae Strain TC1, a Novel Isolate from a Methanogenic Wastewater Treatment System.</title>
        <authorList>
            <person name="Matsuura N."/>
            <person name="Tourlousse D.M."/>
            <person name="Sun L."/>
            <person name="Toyonaga M."/>
            <person name="Kuroda K."/>
            <person name="Ohashi A."/>
            <person name="Cruz R."/>
            <person name="Yamaguchi T."/>
            <person name="Sekiguchi Y."/>
        </authorList>
    </citation>
    <scope>NUCLEOTIDE SEQUENCE [LARGE SCALE GENOMIC DNA]</scope>
    <source>
        <strain evidence="4">TC1</strain>
    </source>
</reference>
<dbReference type="GO" id="GO:0019563">
    <property type="term" value="P:glycerol catabolic process"/>
    <property type="evidence" value="ECO:0007669"/>
    <property type="project" value="TreeGrafter"/>
</dbReference>
<dbReference type="PANTHER" id="PTHR28629:SF4">
    <property type="entry name" value="TRIOKINASE_FMN CYCLASE"/>
    <property type="match status" value="1"/>
</dbReference>
<dbReference type="SUPFAM" id="SSF101473">
    <property type="entry name" value="DhaL-like"/>
    <property type="match status" value="1"/>
</dbReference>
<dbReference type="SMART" id="SM01120">
    <property type="entry name" value="Dak2"/>
    <property type="match status" value="1"/>
</dbReference>
<keyword evidence="5" id="KW-1185">Reference proteome</keyword>
<sequence>METLSVNKLKEMILYVADQIIESKPLLTELDSAIGDGDHGIGMEKGFLKVKEKISAMNPSENVYDVFTATGRALLMSMGGASGVMFGHFFAAGAKNAEPKTFLNPEDFIALMQKSLNTIKETGKANIGDKTMVDALEPAVQAMKMQGGTSFIDLFRSAESAAKEGAEKTKAYQAKYGRAIFLMERAIGHQDPGATSVWIIFRSLREFVEKFTEGKQAG</sequence>
<dbReference type="PANTHER" id="PTHR28629">
    <property type="entry name" value="TRIOKINASE/FMN CYCLASE"/>
    <property type="match status" value="1"/>
</dbReference>
<keyword evidence="2 4" id="KW-0418">Kinase</keyword>